<dbReference type="HAMAP" id="MF_00984">
    <property type="entry name" value="SSB"/>
    <property type="match status" value="1"/>
</dbReference>
<dbReference type="NCBIfam" id="TIGR00621">
    <property type="entry name" value="ssb"/>
    <property type="match status" value="1"/>
</dbReference>
<comment type="caution">
    <text evidence="5">The sequence shown here is derived from an EMBL/GenBank/DDBJ whole genome shotgun (WGS) entry which is preliminary data.</text>
</comment>
<name>A0ABW0RBG1_9BACL</name>
<protein>
    <recommendedName>
        <fullName evidence="2 3">Single-stranded DNA-binding protein</fullName>
        <shortName evidence="2">SSB</shortName>
    </recommendedName>
</protein>
<evidence type="ECO:0000313" key="5">
    <source>
        <dbReference type="EMBL" id="MFC5541539.1"/>
    </source>
</evidence>
<feature type="region of interest" description="Disordered" evidence="4">
    <location>
        <begin position="103"/>
        <end position="155"/>
    </location>
</feature>
<organism evidence="5 6">
    <name type="scientific">Ureibacillus suwonensis</name>
    <dbReference type="NCBI Taxonomy" id="313007"/>
    <lineage>
        <taxon>Bacteria</taxon>
        <taxon>Bacillati</taxon>
        <taxon>Bacillota</taxon>
        <taxon>Bacilli</taxon>
        <taxon>Bacillales</taxon>
        <taxon>Caryophanaceae</taxon>
        <taxon>Ureibacillus</taxon>
    </lineage>
</organism>
<dbReference type="Pfam" id="PF00436">
    <property type="entry name" value="SSB"/>
    <property type="match status" value="1"/>
</dbReference>
<proteinExistence type="inferred from homology"/>
<comment type="subunit">
    <text evidence="2">Homotetramer.</text>
</comment>
<dbReference type="EMBL" id="JBHSNQ010000058">
    <property type="protein sequence ID" value="MFC5541539.1"/>
    <property type="molecule type" value="Genomic_DNA"/>
</dbReference>
<sequence length="155" mass="17496">MNQVQLIGRLTKDPELRMTPNGLSVCRFTLAVNRMKKDEADFISCIAFDKLAQNLVDYQKKGNRIAITGRIQTGSYENQQGQRIYTTEVVANSIEFLDYRSENVQNSPNSAPNYQGNTNYQSSNQNAYRGQNQPNNAPFSGYSSLPDDIDDNLPF</sequence>
<evidence type="ECO:0000313" key="6">
    <source>
        <dbReference type="Proteomes" id="UP001595978"/>
    </source>
</evidence>
<dbReference type="InterPro" id="IPR000424">
    <property type="entry name" value="Primosome_PriB/ssb"/>
</dbReference>
<dbReference type="SUPFAM" id="SSF50249">
    <property type="entry name" value="Nucleic acid-binding proteins"/>
    <property type="match status" value="1"/>
</dbReference>
<reference evidence="6" key="1">
    <citation type="journal article" date="2019" name="Int. J. Syst. Evol. Microbiol.">
        <title>The Global Catalogue of Microorganisms (GCM) 10K type strain sequencing project: providing services to taxonomists for standard genome sequencing and annotation.</title>
        <authorList>
            <consortium name="The Broad Institute Genomics Platform"/>
            <consortium name="The Broad Institute Genome Sequencing Center for Infectious Disease"/>
            <person name="Wu L."/>
            <person name="Ma J."/>
        </authorList>
    </citation>
    <scope>NUCLEOTIDE SEQUENCE [LARGE SCALE GENOMIC DNA]</scope>
    <source>
        <strain evidence="6">CCUG 56331</strain>
    </source>
</reference>
<comment type="caution">
    <text evidence="2">Lacks conserved residue(s) required for the propagation of feature annotation.</text>
</comment>
<dbReference type="GO" id="GO:0003677">
    <property type="term" value="F:DNA binding"/>
    <property type="evidence" value="ECO:0007669"/>
    <property type="project" value="UniProtKB-KW"/>
</dbReference>
<dbReference type="PROSITE" id="PS50935">
    <property type="entry name" value="SSB"/>
    <property type="match status" value="1"/>
</dbReference>
<dbReference type="InterPro" id="IPR011344">
    <property type="entry name" value="ssDNA-bd"/>
</dbReference>
<evidence type="ECO:0000256" key="1">
    <source>
        <dbReference type="ARBA" id="ARBA00023125"/>
    </source>
</evidence>
<dbReference type="PIRSF" id="PIRSF002070">
    <property type="entry name" value="SSB"/>
    <property type="match status" value="1"/>
</dbReference>
<feature type="compositionally biased region" description="Polar residues" evidence="4">
    <location>
        <begin position="103"/>
        <end position="143"/>
    </location>
</feature>
<keyword evidence="6" id="KW-1185">Reference proteome</keyword>
<dbReference type="PANTHER" id="PTHR10302">
    <property type="entry name" value="SINGLE-STRANDED DNA-BINDING PROTEIN"/>
    <property type="match status" value="1"/>
</dbReference>
<dbReference type="Proteomes" id="UP001595978">
    <property type="component" value="Unassembled WGS sequence"/>
</dbReference>
<dbReference type="CDD" id="cd04496">
    <property type="entry name" value="SSB_OBF"/>
    <property type="match status" value="1"/>
</dbReference>
<dbReference type="PANTHER" id="PTHR10302:SF27">
    <property type="entry name" value="SINGLE-STRANDED DNA-BINDING PROTEIN"/>
    <property type="match status" value="1"/>
</dbReference>
<accession>A0ABW0RBG1</accession>
<keyword evidence="1 2" id="KW-0238">DNA-binding</keyword>
<evidence type="ECO:0000256" key="2">
    <source>
        <dbReference type="HAMAP-Rule" id="MF_00984"/>
    </source>
</evidence>
<evidence type="ECO:0000256" key="4">
    <source>
        <dbReference type="SAM" id="MobiDB-lite"/>
    </source>
</evidence>
<evidence type="ECO:0000256" key="3">
    <source>
        <dbReference type="PIRNR" id="PIRNR002070"/>
    </source>
</evidence>
<dbReference type="InterPro" id="IPR012340">
    <property type="entry name" value="NA-bd_OB-fold"/>
</dbReference>
<dbReference type="RefSeq" id="WP_390309222.1">
    <property type="nucleotide sequence ID" value="NZ_JBHSNQ010000058.1"/>
</dbReference>
<dbReference type="Gene3D" id="2.40.50.140">
    <property type="entry name" value="Nucleic acid-binding proteins"/>
    <property type="match status" value="1"/>
</dbReference>
<gene>
    <name evidence="5" type="ORF">ACFPOH_07150</name>
</gene>